<evidence type="ECO:0000313" key="3">
    <source>
        <dbReference type="Proteomes" id="UP001295684"/>
    </source>
</evidence>
<gene>
    <name evidence="2" type="ORF">ECRASSUSDP1_LOCUS1117</name>
</gene>
<comment type="caution">
    <text evidence="2">The sequence shown here is derived from an EMBL/GenBank/DDBJ whole genome shotgun (WGS) entry which is preliminary data.</text>
</comment>
<evidence type="ECO:0000256" key="1">
    <source>
        <dbReference type="SAM" id="MobiDB-lite"/>
    </source>
</evidence>
<sequence length="535" mass="61693">MFECELRESNGNSYLNSVLQLILNLKVEEFTANLQKILSTYLLNCDEDDKTIKALNKILVDLHEKTNYYSTNSEILSATNGERNRKTLLKDEPATINTNDLYKVLVDLRDKQDLDIFDALICQISPENEEDKKEADEEEKVSSNENMCFYEYLMDKICNAWGEDSTLSDKTANDLFQMRYTECGDNIVPKFDQYSLLVDVNDLIKGVKKEGLLKPHTFRSLEQSLFKVFQKVHSQNNSVDIKQPLQDSLFSSDNYFGIDKENAGDFLTFRFKIDQLNALKVAQKNPLSEEARKINTERLLNHATMLLMLPENIYTTDFIVMKKDPYDIVIESPKAVLVGMICYGSKFDSYTTYLKFENEWRFIKDDKLKLKQVVCQVEDYSEVVREMIGNLDFPVVAVYQVVDDKEILQKDEEASKRLINYFKEQFDEEETPEDDLQESSITRSAYPKKKNEEIKENSVKLLTSEKNKTHTSEPNIDTFRTKTDSVEKKNLAGSMANLIGDDQERSDADSKSKNQEIQSRPSIGSSGCGCWCFKK</sequence>
<reference evidence="2" key="1">
    <citation type="submission" date="2023-07" db="EMBL/GenBank/DDBJ databases">
        <authorList>
            <consortium name="AG Swart"/>
            <person name="Singh M."/>
            <person name="Singh A."/>
            <person name="Seah K."/>
            <person name="Emmerich C."/>
        </authorList>
    </citation>
    <scope>NUCLEOTIDE SEQUENCE</scope>
    <source>
        <strain evidence="2">DP1</strain>
    </source>
</reference>
<dbReference type="Proteomes" id="UP001295684">
    <property type="component" value="Unassembled WGS sequence"/>
</dbReference>
<dbReference type="AlphaFoldDB" id="A0AAD1U0W7"/>
<feature type="region of interest" description="Disordered" evidence="1">
    <location>
        <begin position="493"/>
        <end position="528"/>
    </location>
</feature>
<name>A0AAD1U0W7_EUPCR</name>
<evidence type="ECO:0000313" key="2">
    <source>
        <dbReference type="EMBL" id="CAI2359823.1"/>
    </source>
</evidence>
<accession>A0AAD1U0W7</accession>
<protein>
    <submittedName>
        <fullName evidence="2">Uncharacterized protein</fullName>
    </submittedName>
</protein>
<keyword evidence="3" id="KW-1185">Reference proteome</keyword>
<organism evidence="2 3">
    <name type="scientific">Euplotes crassus</name>
    <dbReference type="NCBI Taxonomy" id="5936"/>
    <lineage>
        <taxon>Eukaryota</taxon>
        <taxon>Sar</taxon>
        <taxon>Alveolata</taxon>
        <taxon>Ciliophora</taxon>
        <taxon>Intramacronucleata</taxon>
        <taxon>Spirotrichea</taxon>
        <taxon>Hypotrichia</taxon>
        <taxon>Euplotida</taxon>
        <taxon>Euplotidae</taxon>
        <taxon>Moneuplotes</taxon>
    </lineage>
</organism>
<dbReference type="EMBL" id="CAMPGE010001055">
    <property type="protein sequence ID" value="CAI2359823.1"/>
    <property type="molecule type" value="Genomic_DNA"/>
</dbReference>
<proteinExistence type="predicted"/>
<feature type="compositionally biased region" description="Basic and acidic residues" evidence="1">
    <location>
        <begin position="502"/>
        <end position="514"/>
    </location>
</feature>
<feature type="compositionally biased region" description="Polar residues" evidence="1">
    <location>
        <begin position="515"/>
        <end position="525"/>
    </location>
</feature>